<evidence type="ECO:0000313" key="2">
    <source>
        <dbReference type="EMBL" id="MPW20136.1"/>
    </source>
</evidence>
<dbReference type="SMART" id="SM00470">
    <property type="entry name" value="ParB"/>
    <property type="match status" value="1"/>
</dbReference>
<dbReference type="Gene3D" id="3.90.1530.10">
    <property type="entry name" value="Conserved hypothetical protein from pyrococcus furiosus pfu- 392566-001, ParB domain"/>
    <property type="match status" value="1"/>
</dbReference>
<dbReference type="Gene3D" id="1.10.10.2830">
    <property type="match status" value="1"/>
</dbReference>
<dbReference type="Pfam" id="PF07506">
    <property type="entry name" value="RepB"/>
    <property type="match status" value="1"/>
</dbReference>
<dbReference type="PANTHER" id="PTHR33375:SF1">
    <property type="entry name" value="CHROMOSOME-PARTITIONING PROTEIN PARB-RELATED"/>
    <property type="match status" value="1"/>
</dbReference>
<reference evidence="2 3" key="1">
    <citation type="submission" date="2019-10" db="EMBL/GenBank/DDBJ databases">
        <title>Paraburkholderia sp. isolated from nodules of Mimosa pudica from Brazilian Atlantic Forest soils.</title>
        <authorList>
            <person name="Paulitsch F."/>
            <person name="Hungria M."/>
            <person name="Dall'Agnol R."/>
        </authorList>
    </citation>
    <scope>NUCLEOTIDE SEQUENCE [LARGE SCALE GENOMIC DNA]</scope>
    <source>
        <strain evidence="2 3">CNPSo 3157</strain>
    </source>
</reference>
<dbReference type="GO" id="GO:0007059">
    <property type="term" value="P:chromosome segregation"/>
    <property type="evidence" value="ECO:0007669"/>
    <property type="project" value="TreeGrafter"/>
</dbReference>
<comment type="caution">
    <text evidence="2">The sequence shown here is derived from an EMBL/GenBank/DDBJ whole genome shotgun (WGS) entry which is preliminary data.</text>
</comment>
<dbReference type="AlphaFoldDB" id="A0A7X1NEM7"/>
<evidence type="ECO:0000313" key="3">
    <source>
        <dbReference type="Proteomes" id="UP000484381"/>
    </source>
</evidence>
<feature type="domain" description="ParB-like N-terminal" evidence="1">
    <location>
        <begin position="13"/>
        <end position="103"/>
    </location>
</feature>
<dbReference type="Proteomes" id="UP000484381">
    <property type="component" value="Unassembled WGS sequence"/>
</dbReference>
<proteinExistence type="predicted"/>
<dbReference type="CDD" id="cd16387">
    <property type="entry name" value="ParB_N_Srx"/>
    <property type="match status" value="1"/>
</dbReference>
<name>A0A7X1NEM7_9BURK</name>
<dbReference type="InterPro" id="IPR036086">
    <property type="entry name" value="ParB/Sulfiredoxin_sf"/>
</dbReference>
<keyword evidence="3" id="KW-1185">Reference proteome</keyword>
<gene>
    <name evidence="2" type="ORF">GCT13_25415</name>
</gene>
<dbReference type="InterPro" id="IPR050336">
    <property type="entry name" value="Chromosome_partition/occlusion"/>
</dbReference>
<dbReference type="PANTHER" id="PTHR33375">
    <property type="entry name" value="CHROMOSOME-PARTITIONING PROTEIN PARB-RELATED"/>
    <property type="match status" value="1"/>
</dbReference>
<dbReference type="InterPro" id="IPR011111">
    <property type="entry name" value="Plasmid_RepB"/>
</dbReference>
<protein>
    <submittedName>
        <fullName evidence="2">Chromosome partitioning protein ParB</fullName>
    </submittedName>
</protein>
<organism evidence="2 3">
    <name type="scientific">Paraburkholderia franconis</name>
    <dbReference type="NCBI Taxonomy" id="2654983"/>
    <lineage>
        <taxon>Bacteria</taxon>
        <taxon>Pseudomonadati</taxon>
        <taxon>Pseudomonadota</taxon>
        <taxon>Betaproteobacteria</taxon>
        <taxon>Burkholderiales</taxon>
        <taxon>Burkholderiaceae</taxon>
        <taxon>Paraburkholderia</taxon>
    </lineage>
</organism>
<dbReference type="GO" id="GO:0005694">
    <property type="term" value="C:chromosome"/>
    <property type="evidence" value="ECO:0007669"/>
    <property type="project" value="TreeGrafter"/>
</dbReference>
<dbReference type="SUPFAM" id="SSF109709">
    <property type="entry name" value="KorB DNA-binding domain-like"/>
    <property type="match status" value="1"/>
</dbReference>
<dbReference type="RefSeq" id="WP_152762799.1">
    <property type="nucleotide sequence ID" value="NZ_WHNP01000026.1"/>
</dbReference>
<dbReference type="InterPro" id="IPR003115">
    <property type="entry name" value="ParB_N"/>
</dbReference>
<dbReference type="SUPFAM" id="SSF110849">
    <property type="entry name" value="ParB/Sulfiredoxin"/>
    <property type="match status" value="1"/>
</dbReference>
<accession>A0A7X1NEM7</accession>
<dbReference type="Pfam" id="PF02195">
    <property type="entry name" value="ParB_N"/>
    <property type="match status" value="1"/>
</dbReference>
<dbReference type="EMBL" id="WHNP01000026">
    <property type="protein sequence ID" value="MPW20136.1"/>
    <property type="molecule type" value="Genomic_DNA"/>
</dbReference>
<sequence>MTGVTLGFIPEPLLVGIDDILPSRKLPATVLGSAKFKQIKASIEEIGVIEPLSVTPEDKSTGQHVLLDGHIRLLAMQELQFPEAVCLIATDDESYTYNNRLNRLPTIQEHFMIRRMVEGGVSPDRIAKALAVNVTSIIKKMTLLEGICDEAAELLGDRQFSAELSRVLRKMKPTRQVECVELMVAANNVTVRYAEALLVATPVNSLIAGKKPAKVSGITSEQMLKMENEMGNLQEQYKLVEQTYGQDVLNLVLAKGYLAKLLENESACQYLRRHHPDLFSEFEAIVATISLEQQQFGIASAASNLVAAPKRARERASGDSASPK</sequence>
<evidence type="ECO:0000259" key="1">
    <source>
        <dbReference type="SMART" id="SM00470"/>
    </source>
</evidence>